<evidence type="ECO:0000256" key="4">
    <source>
        <dbReference type="ARBA" id="ARBA00023136"/>
    </source>
</evidence>
<keyword evidence="7" id="KW-1185">Reference proteome</keyword>
<dbReference type="InterPro" id="IPR027469">
    <property type="entry name" value="Cation_efflux_TMD_sf"/>
</dbReference>
<evidence type="ECO:0000256" key="3">
    <source>
        <dbReference type="ARBA" id="ARBA00022989"/>
    </source>
</evidence>
<accession>A0A165E5U1</accession>
<dbReference type="SUPFAM" id="SSF161111">
    <property type="entry name" value="Cation efflux protein transmembrane domain-like"/>
    <property type="match status" value="1"/>
</dbReference>
<comment type="subcellular location">
    <subcellularLocation>
        <location evidence="1">Membrane</location>
        <topology evidence="1">Multi-pass membrane protein</topology>
    </subcellularLocation>
</comment>
<feature type="transmembrane region" description="Helical" evidence="5">
    <location>
        <begin position="31"/>
        <end position="48"/>
    </location>
</feature>
<keyword evidence="3 5" id="KW-1133">Transmembrane helix</keyword>
<sequence length="113" mass="12569">MAGEATCSLSCIQITLVLFAGSLIYRLWEGGWWVDSATSLILGLLFGWEGWKMVRWARDENFDGGCCSDCKPPRLEEGRVGADGELVEQYRDLCECCEKKEECRTGDACVCGD</sequence>
<dbReference type="InParanoid" id="A0A165E5U1"/>
<keyword evidence="4 5" id="KW-0472">Membrane</keyword>
<feature type="non-terminal residue" evidence="6">
    <location>
        <position position="113"/>
    </location>
</feature>
<feature type="transmembrane region" description="Helical" evidence="5">
    <location>
        <begin position="7"/>
        <end position="25"/>
    </location>
</feature>
<evidence type="ECO:0000256" key="5">
    <source>
        <dbReference type="SAM" id="Phobius"/>
    </source>
</evidence>
<dbReference type="EMBL" id="KV424020">
    <property type="protein sequence ID" value="KZT54158.1"/>
    <property type="molecule type" value="Genomic_DNA"/>
</dbReference>
<evidence type="ECO:0000313" key="6">
    <source>
        <dbReference type="EMBL" id="KZT54158.1"/>
    </source>
</evidence>
<evidence type="ECO:0000313" key="7">
    <source>
        <dbReference type="Proteomes" id="UP000076842"/>
    </source>
</evidence>
<protein>
    <submittedName>
        <fullName evidence="6">Uncharacterized protein</fullName>
    </submittedName>
</protein>
<name>A0A165E5U1_9BASI</name>
<evidence type="ECO:0000256" key="1">
    <source>
        <dbReference type="ARBA" id="ARBA00004141"/>
    </source>
</evidence>
<reference evidence="6 7" key="1">
    <citation type="journal article" date="2016" name="Mol. Biol. Evol.">
        <title>Comparative Genomics of Early-Diverging Mushroom-Forming Fungi Provides Insights into the Origins of Lignocellulose Decay Capabilities.</title>
        <authorList>
            <person name="Nagy L.G."/>
            <person name="Riley R."/>
            <person name="Tritt A."/>
            <person name="Adam C."/>
            <person name="Daum C."/>
            <person name="Floudas D."/>
            <person name="Sun H."/>
            <person name="Yadav J.S."/>
            <person name="Pangilinan J."/>
            <person name="Larsson K.H."/>
            <person name="Matsuura K."/>
            <person name="Barry K."/>
            <person name="Labutti K."/>
            <person name="Kuo R."/>
            <person name="Ohm R.A."/>
            <person name="Bhattacharya S.S."/>
            <person name="Shirouzu T."/>
            <person name="Yoshinaga Y."/>
            <person name="Martin F.M."/>
            <person name="Grigoriev I.V."/>
            <person name="Hibbett D.S."/>
        </authorList>
    </citation>
    <scope>NUCLEOTIDE SEQUENCE [LARGE SCALE GENOMIC DNA]</scope>
    <source>
        <strain evidence="6 7">HHB12733</strain>
    </source>
</reference>
<dbReference type="Proteomes" id="UP000076842">
    <property type="component" value="Unassembled WGS sequence"/>
</dbReference>
<dbReference type="OrthoDB" id="5980560at2759"/>
<organism evidence="6 7">
    <name type="scientific">Calocera cornea HHB12733</name>
    <dbReference type="NCBI Taxonomy" id="1353952"/>
    <lineage>
        <taxon>Eukaryota</taxon>
        <taxon>Fungi</taxon>
        <taxon>Dikarya</taxon>
        <taxon>Basidiomycota</taxon>
        <taxon>Agaricomycotina</taxon>
        <taxon>Dacrymycetes</taxon>
        <taxon>Dacrymycetales</taxon>
        <taxon>Dacrymycetaceae</taxon>
        <taxon>Calocera</taxon>
    </lineage>
</organism>
<evidence type="ECO:0000256" key="2">
    <source>
        <dbReference type="ARBA" id="ARBA00022692"/>
    </source>
</evidence>
<dbReference type="GO" id="GO:0016020">
    <property type="term" value="C:membrane"/>
    <property type="evidence" value="ECO:0007669"/>
    <property type="project" value="UniProtKB-SubCell"/>
</dbReference>
<dbReference type="AlphaFoldDB" id="A0A165E5U1"/>
<gene>
    <name evidence="6" type="ORF">CALCODRAFT_416170</name>
</gene>
<proteinExistence type="predicted"/>
<keyword evidence="2 5" id="KW-0812">Transmembrane</keyword>